<dbReference type="AlphaFoldDB" id="A0A644THX6"/>
<organism evidence="1">
    <name type="scientific">bioreactor metagenome</name>
    <dbReference type="NCBI Taxonomy" id="1076179"/>
    <lineage>
        <taxon>unclassified sequences</taxon>
        <taxon>metagenomes</taxon>
        <taxon>ecological metagenomes</taxon>
    </lineage>
</organism>
<protein>
    <submittedName>
        <fullName evidence="1">Uncharacterized protein</fullName>
    </submittedName>
</protein>
<proteinExistence type="predicted"/>
<sequence length="539" mass="61379">MKMKLLILLLLTASLIIVSKPSKSQIISPNNIISGAYEIDANSQLPDRNQKIRQVKENKYIALTTVSQNISRFYMIENGRYMSNFADISVKFKVQDFSIMGDSIYFCGYMNTVDEGFKGSTQGFIAYIKISDLFSGQNNFQYNYSRVPTTTTINKIKTYYNSSGERVVVGIGKQYYSEPSYECPVAPVDPEPFNVIPDPSADCWVYPDTNQYDCFIGYKITETVLNPAYPSVNPFSIYRHEIAYDDLNNQYQYEEFKDLIVTDKYICLASTYYFDPLITGNASNGKFIVLRKVDKNDFTNHTTFKALAPYNPYGNIVSGESGLFIEELEDKNIALLTVSSSFNGNDFATIITKVDLGVSPFNVVHTSYIDYDYYRALVKDIEYIPETNQLLVLKYKFFNNIDNLFYVNMSNSAFYNSSNYIANVLIPNSIFQYQDWNNILKYSSSHFALIGSLGTKLGLFDNYIGGFNSVQCRNYTTNQISKTGINNFAAWEHNLLQCTFALMYPYAPGFYYPGNTTIIHKMDLMPTGPATITTRCLEE</sequence>
<accession>A0A644THX6</accession>
<dbReference type="EMBL" id="VSSQ01000033">
    <property type="protein sequence ID" value="MPL66605.1"/>
    <property type="molecule type" value="Genomic_DNA"/>
</dbReference>
<gene>
    <name evidence="1" type="ORF">SDC9_12292</name>
</gene>
<comment type="caution">
    <text evidence="1">The sequence shown here is derived from an EMBL/GenBank/DDBJ whole genome shotgun (WGS) entry which is preliminary data.</text>
</comment>
<reference evidence="1" key="1">
    <citation type="submission" date="2019-08" db="EMBL/GenBank/DDBJ databases">
        <authorList>
            <person name="Kucharzyk K."/>
            <person name="Murdoch R.W."/>
            <person name="Higgins S."/>
            <person name="Loffler F."/>
        </authorList>
    </citation>
    <scope>NUCLEOTIDE SEQUENCE</scope>
</reference>
<name>A0A644THX6_9ZZZZ</name>
<evidence type="ECO:0000313" key="1">
    <source>
        <dbReference type="EMBL" id="MPL66605.1"/>
    </source>
</evidence>